<evidence type="ECO:0000259" key="1">
    <source>
        <dbReference type="Pfam" id="PF13577"/>
    </source>
</evidence>
<proteinExistence type="predicted"/>
<accession>A0A1C4XH25</accession>
<dbReference type="InterPro" id="IPR011944">
    <property type="entry name" value="Steroid_delta5-4_isomerase"/>
</dbReference>
<dbReference type="AlphaFoldDB" id="A0A1C4XH25"/>
<dbReference type="Pfam" id="PF13577">
    <property type="entry name" value="SnoaL_4"/>
    <property type="match status" value="1"/>
</dbReference>
<dbReference type="SUPFAM" id="SSF54427">
    <property type="entry name" value="NTF2-like"/>
    <property type="match status" value="1"/>
</dbReference>
<organism evidence="2 3">
    <name type="scientific">Micromonospora chokoriensis</name>
    <dbReference type="NCBI Taxonomy" id="356851"/>
    <lineage>
        <taxon>Bacteria</taxon>
        <taxon>Bacillati</taxon>
        <taxon>Actinomycetota</taxon>
        <taxon>Actinomycetes</taxon>
        <taxon>Micromonosporales</taxon>
        <taxon>Micromonosporaceae</taxon>
        <taxon>Micromonospora</taxon>
    </lineage>
</organism>
<dbReference type="InterPro" id="IPR032710">
    <property type="entry name" value="NTF2-like_dom_sf"/>
</dbReference>
<dbReference type="CDD" id="cd00531">
    <property type="entry name" value="NTF2_like"/>
    <property type="match status" value="1"/>
</dbReference>
<sequence>MITTGVSTDLYAEVLQFYARQMQALDGGDFQAYADSFTDDGEFTHSPGLPPARTRAGIAAELTEFHRRRFSGTPVQRRHWFNHVVLDHRLDGGIDSTSYALVLTVHPGQKQPEIGPSCVVRDVLVRVDGDLRLASRRVDHDQDR</sequence>
<feature type="domain" description="SnoaL-like" evidence="1">
    <location>
        <begin position="10"/>
        <end position="137"/>
    </location>
</feature>
<gene>
    <name evidence="2" type="ORF">GA0070612_3570</name>
</gene>
<keyword evidence="3" id="KW-1185">Reference proteome</keyword>
<dbReference type="NCBIfam" id="TIGR02246">
    <property type="entry name" value="SgcJ/EcaC family oxidoreductase"/>
    <property type="match status" value="1"/>
</dbReference>
<dbReference type="InterPro" id="IPR037401">
    <property type="entry name" value="SnoaL-like"/>
</dbReference>
<name>A0A1C4XH25_9ACTN</name>
<dbReference type="Gene3D" id="3.10.450.50">
    <property type="match status" value="1"/>
</dbReference>
<protein>
    <submittedName>
        <fullName evidence="2">Actinorhodin biosynthesis protein ActVIA</fullName>
    </submittedName>
</protein>
<evidence type="ECO:0000313" key="2">
    <source>
        <dbReference type="EMBL" id="SCF07501.1"/>
    </source>
</evidence>
<dbReference type="RefSeq" id="WP_088988916.1">
    <property type="nucleotide sequence ID" value="NZ_LT607409.1"/>
</dbReference>
<reference evidence="3" key="1">
    <citation type="submission" date="2016-06" db="EMBL/GenBank/DDBJ databases">
        <authorList>
            <person name="Varghese N."/>
            <person name="Submissions Spin"/>
        </authorList>
    </citation>
    <scope>NUCLEOTIDE SEQUENCE [LARGE SCALE GENOMIC DNA]</scope>
    <source>
        <strain evidence="3">DSM 45160</strain>
    </source>
</reference>
<dbReference type="EMBL" id="LT607409">
    <property type="protein sequence ID" value="SCF07501.1"/>
    <property type="molecule type" value="Genomic_DNA"/>
</dbReference>
<dbReference type="Proteomes" id="UP000198224">
    <property type="component" value="Chromosome I"/>
</dbReference>
<evidence type="ECO:0000313" key="3">
    <source>
        <dbReference type="Proteomes" id="UP000198224"/>
    </source>
</evidence>